<evidence type="ECO:0000259" key="2">
    <source>
        <dbReference type="Pfam" id="PF00561"/>
    </source>
</evidence>
<organism evidence="3">
    <name type="scientific">freshwater metagenome</name>
    <dbReference type="NCBI Taxonomy" id="449393"/>
    <lineage>
        <taxon>unclassified sequences</taxon>
        <taxon>metagenomes</taxon>
        <taxon>ecological metagenomes</taxon>
    </lineage>
</organism>
<protein>
    <submittedName>
        <fullName evidence="3">Unannotated protein</fullName>
    </submittedName>
</protein>
<dbReference type="GO" id="GO:0042952">
    <property type="term" value="P:beta-ketoadipate pathway"/>
    <property type="evidence" value="ECO:0007669"/>
    <property type="project" value="InterPro"/>
</dbReference>
<proteinExistence type="predicted"/>
<dbReference type="PANTHER" id="PTHR43798">
    <property type="entry name" value="MONOACYLGLYCEROL LIPASE"/>
    <property type="match status" value="1"/>
</dbReference>
<gene>
    <name evidence="3" type="ORF">UFOPK2810_00495</name>
</gene>
<evidence type="ECO:0000256" key="1">
    <source>
        <dbReference type="ARBA" id="ARBA00022801"/>
    </source>
</evidence>
<keyword evidence="1" id="KW-0378">Hydrolase</keyword>
<dbReference type="Gene3D" id="3.40.50.1820">
    <property type="entry name" value="alpha/beta hydrolase"/>
    <property type="match status" value="1"/>
</dbReference>
<dbReference type="GO" id="GO:0047570">
    <property type="term" value="F:3-oxoadipate enol-lactonase activity"/>
    <property type="evidence" value="ECO:0007669"/>
    <property type="project" value="InterPro"/>
</dbReference>
<dbReference type="InterPro" id="IPR029058">
    <property type="entry name" value="AB_hydrolase_fold"/>
</dbReference>
<accession>A0A6J6TB35</accession>
<dbReference type="NCBIfam" id="TIGR02427">
    <property type="entry name" value="protocat_pcaD"/>
    <property type="match status" value="1"/>
</dbReference>
<dbReference type="InterPro" id="IPR050266">
    <property type="entry name" value="AB_hydrolase_sf"/>
</dbReference>
<dbReference type="GO" id="GO:0016020">
    <property type="term" value="C:membrane"/>
    <property type="evidence" value="ECO:0007669"/>
    <property type="project" value="TreeGrafter"/>
</dbReference>
<reference evidence="3" key="1">
    <citation type="submission" date="2020-05" db="EMBL/GenBank/DDBJ databases">
        <authorList>
            <person name="Chiriac C."/>
            <person name="Salcher M."/>
            <person name="Ghai R."/>
            <person name="Kavagutti S V."/>
        </authorList>
    </citation>
    <scope>NUCLEOTIDE SEQUENCE</scope>
</reference>
<dbReference type="EMBL" id="CAEZYZ010000061">
    <property type="protein sequence ID" value="CAB4744035.1"/>
    <property type="molecule type" value="Genomic_DNA"/>
</dbReference>
<sequence length="272" mass="29050">MSAALAFSEYLPVERDALRDETPVLFASSIGSSRIMWSHQVAAVSAHRRMIAFDYRGHGSSPTPDGPYEIADLAGDVLALMDSLGIERADFVGLSLGGMVGMWLGAHHPARIRRLVLACTTPHMPPPELWIERAALVEAEGMEAIADSVLARWFTEGFVVEHPGEVLPIREQFLATSAHGYAQCGLAISRMDQRDTLALITAPTLVIAGTSDPATTPEVCQRLADAIPGSRYAEVDAAHIAAVEAAGAFTSLILDHLSSIDDASVRQENGAP</sequence>
<feature type="domain" description="AB hydrolase-1" evidence="2">
    <location>
        <begin position="23"/>
        <end position="244"/>
    </location>
</feature>
<dbReference type="AlphaFoldDB" id="A0A6J6TB35"/>
<dbReference type="InterPro" id="IPR026968">
    <property type="entry name" value="PcaD/CatD"/>
</dbReference>
<dbReference type="InterPro" id="IPR000073">
    <property type="entry name" value="AB_hydrolase_1"/>
</dbReference>
<dbReference type="Pfam" id="PF00561">
    <property type="entry name" value="Abhydrolase_1"/>
    <property type="match status" value="1"/>
</dbReference>
<evidence type="ECO:0000313" key="3">
    <source>
        <dbReference type="EMBL" id="CAB4744035.1"/>
    </source>
</evidence>
<dbReference type="PANTHER" id="PTHR43798:SF31">
    <property type="entry name" value="AB HYDROLASE SUPERFAMILY PROTEIN YCLE"/>
    <property type="match status" value="1"/>
</dbReference>
<dbReference type="PRINTS" id="PR00111">
    <property type="entry name" value="ABHYDROLASE"/>
</dbReference>
<name>A0A6J6TB35_9ZZZZ</name>
<dbReference type="SUPFAM" id="SSF53474">
    <property type="entry name" value="alpha/beta-Hydrolases"/>
    <property type="match status" value="1"/>
</dbReference>